<evidence type="ECO:0000313" key="4">
    <source>
        <dbReference type="EMBL" id="MBB3110261.1"/>
    </source>
</evidence>
<name>A0A7W5FMH0_9BACL</name>
<accession>A0A7W5FMH0</accession>
<dbReference type="Proteomes" id="UP000570361">
    <property type="component" value="Unassembled WGS sequence"/>
</dbReference>
<dbReference type="InterPro" id="IPR000086">
    <property type="entry name" value="NUDIX_hydrolase_dom"/>
</dbReference>
<organism evidence="4 5">
    <name type="scientific">Paenibacillus phyllosphaerae</name>
    <dbReference type="NCBI Taxonomy" id="274593"/>
    <lineage>
        <taxon>Bacteria</taxon>
        <taxon>Bacillati</taxon>
        <taxon>Bacillota</taxon>
        <taxon>Bacilli</taxon>
        <taxon>Bacillales</taxon>
        <taxon>Paenibacillaceae</taxon>
        <taxon>Paenibacillus</taxon>
    </lineage>
</organism>
<dbReference type="RefSeq" id="WP_183600109.1">
    <property type="nucleotide sequence ID" value="NZ_JACHXK010000004.1"/>
</dbReference>
<dbReference type="AlphaFoldDB" id="A0A7W5FMH0"/>
<sequence length="154" mass="17093">MNPIRNSAKAIIIQAGQVLLTKNKDATGYFYIFPGGGQERGETLVQAVKRECMEEIGQDVEVGELAHVREYIGKNHEYAEWDGATHQVEFYFQCTLKSSMPGEAIGNGINPDDYQIGVEWVPLDRLHEYSVYPRALIPILQGGAAAICYLGDTN</sequence>
<dbReference type="InterPro" id="IPR015797">
    <property type="entry name" value="NUDIX_hydrolase-like_dom_sf"/>
</dbReference>
<dbReference type="CDD" id="cd18880">
    <property type="entry name" value="NUDIX_ADPRase"/>
    <property type="match status" value="1"/>
</dbReference>
<comment type="cofactor">
    <cofactor evidence="1">
        <name>Mg(2+)</name>
        <dbReference type="ChEBI" id="CHEBI:18420"/>
    </cofactor>
</comment>
<evidence type="ECO:0000256" key="2">
    <source>
        <dbReference type="ARBA" id="ARBA00022801"/>
    </source>
</evidence>
<reference evidence="4 5" key="1">
    <citation type="submission" date="2020-08" db="EMBL/GenBank/DDBJ databases">
        <title>Genomic Encyclopedia of Type Strains, Phase III (KMG-III): the genomes of soil and plant-associated and newly described type strains.</title>
        <authorList>
            <person name="Whitman W."/>
        </authorList>
    </citation>
    <scope>NUCLEOTIDE SEQUENCE [LARGE SCALE GENOMIC DNA]</scope>
    <source>
        <strain evidence="4 5">CECT 5862</strain>
    </source>
</reference>
<dbReference type="PROSITE" id="PS51462">
    <property type="entry name" value="NUDIX"/>
    <property type="match status" value="1"/>
</dbReference>
<dbReference type="PANTHER" id="PTHR43046">
    <property type="entry name" value="GDP-MANNOSE MANNOSYL HYDROLASE"/>
    <property type="match status" value="1"/>
</dbReference>
<feature type="domain" description="Nudix hydrolase" evidence="3">
    <location>
        <begin position="3"/>
        <end position="145"/>
    </location>
</feature>
<evidence type="ECO:0000259" key="3">
    <source>
        <dbReference type="PROSITE" id="PS51462"/>
    </source>
</evidence>
<evidence type="ECO:0000313" key="5">
    <source>
        <dbReference type="Proteomes" id="UP000570361"/>
    </source>
</evidence>
<dbReference type="Pfam" id="PF00293">
    <property type="entry name" value="NUDIX"/>
    <property type="match status" value="1"/>
</dbReference>
<dbReference type="SUPFAM" id="SSF55811">
    <property type="entry name" value="Nudix"/>
    <property type="match status" value="1"/>
</dbReference>
<protein>
    <submittedName>
        <fullName evidence="4">8-oxo-dGTP pyrophosphatase MutT (NUDIX family)</fullName>
    </submittedName>
</protein>
<comment type="caution">
    <text evidence="4">The sequence shown here is derived from an EMBL/GenBank/DDBJ whole genome shotgun (WGS) entry which is preliminary data.</text>
</comment>
<dbReference type="GO" id="GO:0016787">
    <property type="term" value="F:hydrolase activity"/>
    <property type="evidence" value="ECO:0007669"/>
    <property type="project" value="UniProtKB-KW"/>
</dbReference>
<keyword evidence="5" id="KW-1185">Reference proteome</keyword>
<proteinExistence type="predicted"/>
<gene>
    <name evidence="4" type="ORF">FHS18_002328</name>
</gene>
<evidence type="ECO:0000256" key="1">
    <source>
        <dbReference type="ARBA" id="ARBA00001946"/>
    </source>
</evidence>
<keyword evidence="2" id="KW-0378">Hydrolase</keyword>
<dbReference type="EMBL" id="JACHXK010000004">
    <property type="protein sequence ID" value="MBB3110261.1"/>
    <property type="molecule type" value="Genomic_DNA"/>
</dbReference>
<dbReference type="PANTHER" id="PTHR43046:SF14">
    <property type="entry name" value="MUTT_NUDIX FAMILY PROTEIN"/>
    <property type="match status" value="1"/>
</dbReference>
<dbReference type="Gene3D" id="3.90.79.10">
    <property type="entry name" value="Nucleoside Triphosphate Pyrophosphohydrolase"/>
    <property type="match status" value="1"/>
</dbReference>